<dbReference type="GO" id="GO:0003677">
    <property type="term" value="F:DNA binding"/>
    <property type="evidence" value="ECO:0007669"/>
    <property type="project" value="InterPro"/>
</dbReference>
<dbReference type="GO" id="GO:0006261">
    <property type="term" value="P:DNA-templated DNA replication"/>
    <property type="evidence" value="ECO:0007669"/>
    <property type="project" value="InterPro"/>
</dbReference>
<evidence type="ECO:0000256" key="2">
    <source>
        <dbReference type="SAM" id="MobiDB-lite"/>
    </source>
</evidence>
<dbReference type="SMART" id="SM00482">
    <property type="entry name" value="POLAc"/>
    <property type="match status" value="1"/>
</dbReference>
<sequence>MPVQGNMFQRYVPVRLTHCASENDGSDTGVVCVSNLQKWEMFGVNVKQVEKQQMAKESPCDYAQQQPAREERNVAGDGKGEASDRAGEDNVVPDDQQLIIRKHLMALASRVEERFEGHDNSAAAAKRRQARAKNKSAGEAVGDDTCPSNSATGNSPPAKRARSASGASTKVNNTKRVAQGPSDDGCRNSKDTVGSGSENKDAEGANQKKKVQSVLKCTAGEATAAKKRNKKSNADRTLFSMPADAVTGVRRAASISFREVDNSDFLFDDMREALNDPNRIQTPTFYVAFATHGGMTNFSISSHSKGKVHTIHEAKPEKSHLEVNFFALRWKDGVFILSAEIGLSFLVRVLVDLPGVEIVTFNAPSLLLILLSYKQGMLFTSCISDIRVMSWMFETSASVELIADYDALLLSWQQQIGLAPMADDQDEAKAMISYRVHYMEPLYRSLYGQLGSQGMLPAFLKQEKRISILCASMKYNGILVNLSEVEGFKERCSVIMDELREAAQKMVPSMSNFNIQSPDDCRVAIYDVLGLGKHLKSALNDSSGNASEVSLPRNSVTTTKGGKPSTSEEALKMLVPHHEFPRIVIAYRKAAKILQTYTVGMMESAIPLTKQNNDDIKDSWIDVSALQGHDEDESHNKMKWAKIYPNFIQEGTETGRLSCVEPNMQGLPRVTVIGTSKEYSTSPGGLVDMGNDDSNMSTPEDAEGTSFRLCFAVPEGWTLISADYEQIELRVLAHLSADSALIEALTNSGDIHRSIGETIFRKSPISKEERTFAKRVVFGMLYGATPRSLAMRTNVSVEQALQISSMFRTSFPQVDTYQHRVVEQCRADGFVRTLSGRIRYLPEINDRIIVKRSHAERQAFNTVVQGSAADVMKLAMIAVEREVLQPFAPHIRLLQNFMTKW</sequence>
<dbReference type="GO" id="GO:0006302">
    <property type="term" value="P:double-strand break repair"/>
    <property type="evidence" value="ECO:0007669"/>
    <property type="project" value="TreeGrafter"/>
</dbReference>
<feature type="non-terminal residue" evidence="4">
    <location>
        <position position="901"/>
    </location>
</feature>
<organism evidence="4">
    <name type="scientific">Trypanosoma vivax (strain Y486)</name>
    <dbReference type="NCBI Taxonomy" id="1055687"/>
    <lineage>
        <taxon>Eukaryota</taxon>
        <taxon>Discoba</taxon>
        <taxon>Euglenozoa</taxon>
        <taxon>Kinetoplastea</taxon>
        <taxon>Metakinetoplastina</taxon>
        <taxon>Trypanosomatida</taxon>
        <taxon>Trypanosomatidae</taxon>
        <taxon>Trypanosoma</taxon>
        <taxon>Duttonella</taxon>
    </lineage>
</organism>
<dbReference type="PRINTS" id="PR00868">
    <property type="entry name" value="DNAPOLI"/>
</dbReference>
<protein>
    <submittedName>
        <fullName evidence="4">Putative mitochondrial DNA polymerase I protein A</fullName>
        <ecNumber evidence="4">2.7.7.7</ecNumber>
    </submittedName>
</protein>
<dbReference type="InterPro" id="IPR001098">
    <property type="entry name" value="DNA-dir_DNA_pol_A_palm_dom"/>
</dbReference>
<proteinExistence type="predicted"/>
<dbReference type="EMBL" id="HE573020">
    <property type="protein sequence ID" value="CCC47615.1"/>
    <property type="molecule type" value="Genomic_DNA"/>
</dbReference>
<accession>G0TUI1</accession>
<feature type="region of interest" description="Disordered" evidence="2">
    <location>
        <begin position="542"/>
        <end position="566"/>
    </location>
</feature>
<keyword evidence="4" id="KW-0808">Transferase</keyword>
<feature type="compositionally biased region" description="Polar residues" evidence="2">
    <location>
        <begin position="146"/>
        <end position="155"/>
    </location>
</feature>
<dbReference type="VEuPathDB" id="TriTrypDB:TvY486_0402810"/>
<dbReference type="FunFam" id="1.10.150.20:FF:000070">
    <property type="entry name" value="DNA polymerase I, putative"/>
    <property type="match status" value="1"/>
</dbReference>
<dbReference type="PANTHER" id="PTHR10133">
    <property type="entry name" value="DNA POLYMERASE I"/>
    <property type="match status" value="1"/>
</dbReference>
<dbReference type="AlphaFoldDB" id="G0TUI1"/>
<dbReference type="PANTHER" id="PTHR10133:SF27">
    <property type="entry name" value="DNA POLYMERASE NU"/>
    <property type="match status" value="1"/>
</dbReference>
<gene>
    <name evidence="4" type="ORF">TVY486_0402810</name>
</gene>
<dbReference type="Gene3D" id="1.10.150.20">
    <property type="entry name" value="5' to 3' exonuclease, C-terminal subdomain"/>
    <property type="match status" value="1"/>
</dbReference>
<feature type="region of interest" description="Disordered" evidence="2">
    <location>
        <begin position="114"/>
        <end position="212"/>
    </location>
</feature>
<dbReference type="GO" id="GO:0003887">
    <property type="term" value="F:DNA-directed DNA polymerase activity"/>
    <property type="evidence" value="ECO:0007669"/>
    <property type="project" value="UniProtKB-EC"/>
</dbReference>
<name>G0TUI1_TRYVY</name>
<dbReference type="Gene3D" id="1.20.1060.10">
    <property type="entry name" value="Taq DNA Polymerase, Chain T, domain 4"/>
    <property type="match status" value="1"/>
</dbReference>
<feature type="domain" description="DNA-directed DNA polymerase family A palm" evidence="3">
    <location>
        <begin position="704"/>
        <end position="892"/>
    </location>
</feature>
<keyword evidence="1" id="KW-0235">DNA replication</keyword>
<dbReference type="Pfam" id="PF00476">
    <property type="entry name" value="DNA_pol_A"/>
    <property type="match status" value="1"/>
</dbReference>
<evidence type="ECO:0000259" key="3">
    <source>
        <dbReference type="SMART" id="SM00482"/>
    </source>
</evidence>
<feature type="compositionally biased region" description="Basic and acidic residues" evidence="2">
    <location>
        <begin position="68"/>
        <end position="88"/>
    </location>
</feature>
<evidence type="ECO:0000256" key="1">
    <source>
        <dbReference type="ARBA" id="ARBA00022705"/>
    </source>
</evidence>
<keyword evidence="4" id="KW-0548">Nucleotidyltransferase</keyword>
<dbReference type="SUPFAM" id="SSF56672">
    <property type="entry name" value="DNA/RNA polymerases"/>
    <property type="match status" value="1"/>
</dbReference>
<reference evidence="4" key="1">
    <citation type="journal article" date="2012" name="Proc. Natl. Acad. Sci. U.S.A.">
        <title>Antigenic diversity is generated by distinct evolutionary mechanisms in African trypanosome species.</title>
        <authorList>
            <person name="Jackson A.P."/>
            <person name="Berry A."/>
            <person name="Aslett M."/>
            <person name="Allison H.C."/>
            <person name="Burton P."/>
            <person name="Vavrova-Anderson J."/>
            <person name="Brown R."/>
            <person name="Browne H."/>
            <person name="Corton N."/>
            <person name="Hauser H."/>
            <person name="Gamble J."/>
            <person name="Gilderthorp R."/>
            <person name="Marcello L."/>
            <person name="McQuillan J."/>
            <person name="Otto T.D."/>
            <person name="Quail M.A."/>
            <person name="Sanders M.J."/>
            <person name="van Tonder A."/>
            <person name="Ginger M.L."/>
            <person name="Field M.C."/>
            <person name="Barry J.D."/>
            <person name="Hertz-Fowler C."/>
            <person name="Berriman M."/>
        </authorList>
    </citation>
    <scope>NUCLEOTIDE SEQUENCE</scope>
    <source>
        <strain evidence="4">Y486</strain>
    </source>
</reference>
<feature type="compositionally biased region" description="Basic residues" evidence="2">
    <location>
        <begin position="125"/>
        <end position="134"/>
    </location>
</feature>
<dbReference type="EC" id="2.7.7.7" evidence="4"/>
<evidence type="ECO:0000313" key="4">
    <source>
        <dbReference type="EMBL" id="CCC47615.1"/>
    </source>
</evidence>
<dbReference type="InterPro" id="IPR043502">
    <property type="entry name" value="DNA/RNA_pol_sf"/>
</dbReference>
<feature type="region of interest" description="Disordered" evidence="2">
    <location>
        <begin position="57"/>
        <end position="94"/>
    </location>
</feature>
<dbReference type="InterPro" id="IPR002298">
    <property type="entry name" value="DNA_polymerase_A"/>
</dbReference>
<dbReference type="CDD" id="cd08638">
    <property type="entry name" value="DNA_pol_A_theta"/>
    <property type="match status" value="1"/>
</dbReference>
<feature type="compositionally biased region" description="Polar residues" evidence="2">
    <location>
        <begin position="165"/>
        <end position="176"/>
    </location>
</feature>